<comment type="caution">
    <text evidence="2">The sequence shown here is derived from an EMBL/GenBank/DDBJ whole genome shotgun (WGS) entry which is preliminary data.</text>
</comment>
<accession>A0AAW3ZKJ8</accession>
<name>A0AAW3ZKJ8_9GAMM</name>
<sequence length="77" mass="8555">MTDMLRIIFLALSLLFALDAQAYVGPGSGIGLLGSLWAWVIGIFVVLMSLLIWPLRWMMRRMRKKAQARSADSSAGD</sequence>
<dbReference type="Proteomes" id="UP000613768">
    <property type="component" value="Unassembled WGS sequence"/>
</dbReference>
<evidence type="ECO:0008006" key="4">
    <source>
        <dbReference type="Google" id="ProtNLM"/>
    </source>
</evidence>
<gene>
    <name evidence="2" type="ORF">IFO71_12110</name>
</gene>
<keyword evidence="3" id="KW-1185">Reference proteome</keyword>
<proteinExistence type="predicted"/>
<keyword evidence="1" id="KW-0472">Membrane</keyword>
<evidence type="ECO:0000256" key="1">
    <source>
        <dbReference type="SAM" id="Phobius"/>
    </source>
</evidence>
<dbReference type="EMBL" id="JACYTR010000024">
    <property type="protein sequence ID" value="MBD8526483.1"/>
    <property type="molecule type" value="Genomic_DNA"/>
</dbReference>
<keyword evidence="1" id="KW-0812">Transmembrane</keyword>
<reference evidence="2 3" key="1">
    <citation type="submission" date="2020-09" db="EMBL/GenBank/DDBJ databases">
        <title>Pseudoxanthomonas sp. CAU 1598 isolated from sand of Yaerae Beach.</title>
        <authorList>
            <person name="Kim W."/>
        </authorList>
    </citation>
    <scope>NUCLEOTIDE SEQUENCE [LARGE SCALE GENOMIC DNA]</scope>
    <source>
        <strain evidence="2 3">CAU 1598</strain>
    </source>
</reference>
<keyword evidence="1" id="KW-1133">Transmembrane helix</keyword>
<evidence type="ECO:0000313" key="3">
    <source>
        <dbReference type="Proteomes" id="UP000613768"/>
    </source>
</evidence>
<protein>
    <recommendedName>
        <fullName evidence="4">Secreted protein with PEP-CTERM sorting signal</fullName>
    </recommendedName>
</protein>
<organism evidence="2 3">
    <name type="scientific">Pseudomarimonas arenosa</name>
    <dbReference type="NCBI Taxonomy" id="2774145"/>
    <lineage>
        <taxon>Bacteria</taxon>
        <taxon>Pseudomonadati</taxon>
        <taxon>Pseudomonadota</taxon>
        <taxon>Gammaproteobacteria</taxon>
        <taxon>Lysobacterales</taxon>
        <taxon>Lysobacteraceae</taxon>
        <taxon>Pseudomarimonas</taxon>
    </lineage>
</organism>
<evidence type="ECO:0000313" key="2">
    <source>
        <dbReference type="EMBL" id="MBD8526483.1"/>
    </source>
</evidence>
<feature type="transmembrane region" description="Helical" evidence="1">
    <location>
        <begin position="32"/>
        <end position="55"/>
    </location>
</feature>
<dbReference type="AlphaFoldDB" id="A0AAW3ZKJ8"/>